<sequence>MSPVLCTLIADAEFLLDFPIRLLFKVRMLHSEIIVWITAISANFYFLQTAEELYGKTFIL</sequence>
<evidence type="ECO:0000313" key="4">
    <source>
        <dbReference type="Proteomes" id="UP000054307"/>
    </source>
</evidence>
<evidence type="ECO:0000313" key="2">
    <source>
        <dbReference type="EMBL" id="KUK05434.1"/>
    </source>
</evidence>
<accession>A0A117KLA7</accession>
<evidence type="ECO:0000313" key="1">
    <source>
        <dbReference type="EMBL" id="KUJ92446.1"/>
    </source>
</evidence>
<proteinExistence type="predicted"/>
<reference evidence="3 4" key="2">
    <citation type="journal article" date="2015" name="MBio">
        <title>Genome-Resolved Metagenomic Analysis Reveals Roles for Candidate Phyla and Other Microbial Community Members in Biogeochemical Transformations in Oil Reservoirs.</title>
        <authorList>
            <person name="Hu P."/>
            <person name="Tom L."/>
            <person name="Singh A."/>
            <person name="Thomas B.C."/>
            <person name="Baker B.J."/>
            <person name="Piceno Y.M."/>
            <person name="Andersen G.L."/>
            <person name="Banfield J.F."/>
        </authorList>
    </citation>
    <scope>NUCLEOTIDE SEQUENCE [LARGE SCALE GENOMIC DNA]</scope>
</reference>
<name>A0A117KLA7_ARCFL</name>
<protein>
    <submittedName>
        <fullName evidence="1">Uncharacterized protein</fullName>
    </submittedName>
</protein>
<gene>
    <name evidence="1" type="ORF">XD40_2354</name>
    <name evidence="2" type="ORF">XD48_2336</name>
</gene>
<dbReference type="Proteomes" id="UP000054307">
    <property type="component" value="Unassembled WGS sequence"/>
</dbReference>
<reference evidence="1" key="1">
    <citation type="journal article" date="2015" name="MBio">
        <title>Genome-resolved metagenomic analysis reveals roles for candidate phyla and other microbial community members in biogeochemical transformations in oil reservoirs.</title>
        <authorList>
            <person name="Hu P."/>
            <person name="Tom L."/>
            <person name="Singh A."/>
            <person name="Thomas B.C."/>
            <person name="Baker B.J."/>
            <person name="Piceno Y.M."/>
            <person name="Andersen G.L."/>
            <person name="Banfield J.F."/>
        </authorList>
    </citation>
    <scope>NUCLEOTIDE SEQUENCE [LARGE SCALE GENOMIC DNA]</scope>
    <source>
        <strain evidence="2">49_2300</strain>
        <strain evidence="1">49_95</strain>
    </source>
</reference>
<dbReference type="Proteomes" id="UP000054015">
    <property type="component" value="Unassembled WGS sequence"/>
</dbReference>
<organism evidence="1 4">
    <name type="scientific">Archaeoglobus fulgidus</name>
    <dbReference type="NCBI Taxonomy" id="2234"/>
    <lineage>
        <taxon>Archaea</taxon>
        <taxon>Methanobacteriati</taxon>
        <taxon>Methanobacteriota</taxon>
        <taxon>Archaeoglobi</taxon>
        <taxon>Archaeoglobales</taxon>
        <taxon>Archaeoglobaceae</taxon>
        <taxon>Archaeoglobus</taxon>
    </lineage>
</organism>
<comment type="caution">
    <text evidence="1">The sequence shown here is derived from an EMBL/GenBank/DDBJ whole genome shotgun (WGS) entry which is preliminary data.</text>
</comment>
<dbReference type="AlphaFoldDB" id="A0A117KLA7"/>
<feature type="non-terminal residue" evidence="1">
    <location>
        <position position="60"/>
    </location>
</feature>
<evidence type="ECO:0000313" key="3">
    <source>
        <dbReference type="Proteomes" id="UP000054015"/>
    </source>
</evidence>
<dbReference type="EMBL" id="LGEQ01000083">
    <property type="protein sequence ID" value="KUJ92446.1"/>
    <property type="molecule type" value="Genomic_DNA"/>
</dbReference>
<dbReference type="EMBL" id="LGEX01000122">
    <property type="protein sequence ID" value="KUK05434.1"/>
    <property type="molecule type" value="Genomic_DNA"/>
</dbReference>